<sequence>METIPISDPIDCALSHSFFAISGGEPYCGEWVFNCMVEVRLEDNDADLWRHEFSAHVHLHGHGSYAPDGPDVWSRSGVAYVTGDVLAFDLHTAIRPFLFECVADAFFAGYHIVGSYRHDGREWSLNPVGAPEAFKLPDLTT</sequence>
<proteinExistence type="predicted"/>
<reference evidence="1" key="1">
    <citation type="submission" date="2015-06" db="EMBL/GenBank/DDBJ databases">
        <authorList>
            <person name="Joergensen T."/>
        </authorList>
    </citation>
    <scope>NUCLEOTIDE SEQUENCE</scope>
    <source>
        <plasmid evidence="1">pRGRH0579</plasmid>
    </source>
</reference>
<accession>A0A0H5QHA5</accession>
<dbReference type="EMBL" id="LN853210">
    <property type="protein sequence ID" value="CRY95277.1"/>
    <property type="molecule type" value="Genomic_DNA"/>
</dbReference>
<geneLocation type="plasmid" evidence="1">
    <name>pRGRH0579</name>
</geneLocation>
<organism evidence="1">
    <name type="scientific">uncultured prokaryote</name>
    <dbReference type="NCBI Taxonomy" id="198431"/>
    <lineage>
        <taxon>unclassified sequences</taxon>
        <taxon>environmental samples</taxon>
    </lineage>
</organism>
<name>A0A0H5QHA5_9ZZZZ</name>
<evidence type="ECO:0000313" key="1">
    <source>
        <dbReference type="EMBL" id="CRY95277.1"/>
    </source>
</evidence>
<reference evidence="1" key="2">
    <citation type="submission" date="2015-07" db="EMBL/GenBank/DDBJ databases">
        <title>Plasmids, circular viruses and viroids from rat gut.</title>
        <authorList>
            <person name="Jorgensen T.J."/>
            <person name="Hansen M.A."/>
            <person name="Xu Z."/>
            <person name="Tabak M.A."/>
            <person name="Sorensen S.J."/>
            <person name="Hansen L.H."/>
        </authorList>
    </citation>
    <scope>NUCLEOTIDE SEQUENCE</scope>
    <source>
        <plasmid evidence="1">pRGRH0579</plasmid>
    </source>
</reference>
<dbReference type="AlphaFoldDB" id="A0A0H5QHA5"/>
<keyword evidence="1" id="KW-0614">Plasmid</keyword>
<protein>
    <submittedName>
        <fullName evidence="1">Uncharacterized protein</fullName>
    </submittedName>
</protein>